<name>A0A0A3IVA5_9BACI</name>
<reference evidence="1 2" key="1">
    <citation type="submission" date="2014-02" db="EMBL/GenBank/DDBJ databases">
        <title>Draft genome sequence of Lysinibacillus odysseyi NBRC 100172.</title>
        <authorList>
            <person name="Zhang F."/>
            <person name="Wang G."/>
            <person name="Zhang L."/>
        </authorList>
    </citation>
    <scope>NUCLEOTIDE SEQUENCE [LARGE SCALE GENOMIC DNA]</scope>
    <source>
        <strain evidence="1 2">NBRC 100172</strain>
    </source>
</reference>
<dbReference type="OrthoDB" id="2740407at2"/>
<evidence type="ECO:0000313" key="1">
    <source>
        <dbReference type="EMBL" id="KGR88714.1"/>
    </source>
</evidence>
<proteinExistence type="predicted"/>
<protein>
    <submittedName>
        <fullName evidence="1">Uncharacterized protein</fullName>
    </submittedName>
</protein>
<evidence type="ECO:0000313" key="2">
    <source>
        <dbReference type="Proteomes" id="UP000030437"/>
    </source>
</evidence>
<dbReference type="STRING" id="1220589.CD32_01225"/>
<sequence length="105" mass="11808">MPYGLRGITIEINGNTEALGNELKVALEESRKESQRNEIEIIMSSTNEAPKVKLNGEVIDSIIDLGYEFVTKDHESNGYHNFTVKYMDKKTNTVRTVSANKMLEG</sequence>
<dbReference type="eggNOG" id="ENOG5030C15">
    <property type="taxonomic scope" value="Bacteria"/>
</dbReference>
<keyword evidence="2" id="KW-1185">Reference proteome</keyword>
<comment type="caution">
    <text evidence="1">The sequence shown here is derived from an EMBL/GenBank/DDBJ whole genome shotgun (WGS) entry which is preliminary data.</text>
</comment>
<dbReference type="AlphaFoldDB" id="A0A0A3IVA5"/>
<dbReference type="Proteomes" id="UP000030437">
    <property type="component" value="Unassembled WGS sequence"/>
</dbReference>
<dbReference type="RefSeq" id="WP_036150359.1">
    <property type="nucleotide sequence ID" value="NZ_AVCX01000026.1"/>
</dbReference>
<accession>A0A0A3IVA5</accession>
<gene>
    <name evidence="1" type="ORF">CD32_01225</name>
</gene>
<organism evidence="1 2">
    <name type="scientific">Lysinibacillus odysseyi 34hs-1 = NBRC 100172</name>
    <dbReference type="NCBI Taxonomy" id="1220589"/>
    <lineage>
        <taxon>Bacteria</taxon>
        <taxon>Bacillati</taxon>
        <taxon>Bacillota</taxon>
        <taxon>Bacilli</taxon>
        <taxon>Bacillales</taxon>
        <taxon>Bacillaceae</taxon>
        <taxon>Lysinibacillus</taxon>
    </lineage>
</organism>
<dbReference type="EMBL" id="JPVP01000037">
    <property type="protein sequence ID" value="KGR88714.1"/>
    <property type="molecule type" value="Genomic_DNA"/>
</dbReference>